<evidence type="ECO:0000313" key="2">
    <source>
        <dbReference type="Proteomes" id="UP000827976"/>
    </source>
</evidence>
<gene>
    <name evidence="1" type="ORF">IHE45_13G077100</name>
</gene>
<accession>A0ACB7UYS4</accession>
<dbReference type="EMBL" id="CM037023">
    <property type="protein sequence ID" value="KAH7666069.1"/>
    <property type="molecule type" value="Genomic_DNA"/>
</dbReference>
<dbReference type="Proteomes" id="UP000827976">
    <property type="component" value="Chromosome 13"/>
</dbReference>
<protein>
    <submittedName>
        <fullName evidence="1">Uncharacterized protein</fullName>
    </submittedName>
</protein>
<name>A0ACB7UYS4_DIOAL</name>
<reference evidence="2" key="1">
    <citation type="journal article" date="2022" name="Nat. Commun.">
        <title>Chromosome evolution and the genetic basis of agronomically important traits in greater yam.</title>
        <authorList>
            <person name="Bredeson J.V."/>
            <person name="Lyons J.B."/>
            <person name="Oniyinde I.O."/>
            <person name="Okereke N.R."/>
            <person name="Kolade O."/>
            <person name="Nnabue I."/>
            <person name="Nwadili C.O."/>
            <person name="Hribova E."/>
            <person name="Parker M."/>
            <person name="Nwogha J."/>
            <person name="Shu S."/>
            <person name="Carlson J."/>
            <person name="Kariba R."/>
            <person name="Muthemba S."/>
            <person name="Knop K."/>
            <person name="Barton G.J."/>
            <person name="Sherwood A.V."/>
            <person name="Lopez-Montes A."/>
            <person name="Asiedu R."/>
            <person name="Jamnadass R."/>
            <person name="Muchugi A."/>
            <person name="Goodstein D."/>
            <person name="Egesi C.N."/>
            <person name="Featherston J."/>
            <person name="Asfaw A."/>
            <person name="Simpson G.G."/>
            <person name="Dolezel J."/>
            <person name="Hendre P.S."/>
            <person name="Van Deynze A."/>
            <person name="Kumar P.L."/>
            <person name="Obidiegwu J.E."/>
            <person name="Bhattacharjee R."/>
            <person name="Rokhsar D.S."/>
        </authorList>
    </citation>
    <scope>NUCLEOTIDE SEQUENCE [LARGE SCALE GENOMIC DNA]</scope>
    <source>
        <strain evidence="2">cv. TDa95/00328</strain>
    </source>
</reference>
<comment type="caution">
    <text evidence="1">The sequence shown here is derived from an EMBL/GenBank/DDBJ whole genome shotgun (WGS) entry which is preliminary data.</text>
</comment>
<keyword evidence="2" id="KW-1185">Reference proteome</keyword>
<evidence type="ECO:0000313" key="1">
    <source>
        <dbReference type="EMBL" id="KAH7666069.1"/>
    </source>
</evidence>
<sequence>MVTSILGIIITIKQVVYKMKRWFIKLNEVVDMMNTSGFGWDDARKYFQLKHPKVENHANKELKEFKILQGAETSIDVVEGLNGNTNNFIENIDSYMFAARSDTSLLVKKMPYPPMARNLGEEVKKLGLSELQKFM</sequence>
<proteinExistence type="predicted"/>
<organism evidence="1 2">
    <name type="scientific">Dioscorea alata</name>
    <name type="common">Purple yam</name>
    <dbReference type="NCBI Taxonomy" id="55571"/>
    <lineage>
        <taxon>Eukaryota</taxon>
        <taxon>Viridiplantae</taxon>
        <taxon>Streptophyta</taxon>
        <taxon>Embryophyta</taxon>
        <taxon>Tracheophyta</taxon>
        <taxon>Spermatophyta</taxon>
        <taxon>Magnoliopsida</taxon>
        <taxon>Liliopsida</taxon>
        <taxon>Dioscoreales</taxon>
        <taxon>Dioscoreaceae</taxon>
        <taxon>Dioscorea</taxon>
    </lineage>
</organism>